<gene>
    <name evidence="1" type="ORF">A8926_3988</name>
</gene>
<reference evidence="1" key="1">
    <citation type="submission" date="2017-12" db="EMBL/GenBank/DDBJ databases">
        <title>Sequencing the genomes of 1000 Actinobacteria strains.</title>
        <authorList>
            <person name="Klenk H.-P."/>
        </authorList>
    </citation>
    <scope>NUCLEOTIDE SEQUENCE [LARGE SCALE GENOMIC DNA]</scope>
    <source>
        <strain evidence="1">DSM 44228</strain>
    </source>
</reference>
<sequence>MHAYYCAKCKNEQTDPTDALKFAASIGLELWLPKDEVTFDFPRGAQQCQTAIDKAECVICQPPIGNDCSWELGYAIGIGKPVYVIGTLAEQDWMTKLGVTHVDPVSLTAEKS</sequence>
<evidence type="ECO:0008006" key="3">
    <source>
        <dbReference type="Google" id="ProtNLM"/>
    </source>
</evidence>
<dbReference type="AlphaFoldDB" id="A0A2N3XZV0"/>
<keyword evidence="2" id="KW-1185">Reference proteome</keyword>
<dbReference type="EMBL" id="PJNB01000001">
    <property type="protein sequence ID" value="PKW16179.1"/>
    <property type="molecule type" value="Genomic_DNA"/>
</dbReference>
<dbReference type="SUPFAM" id="SSF52309">
    <property type="entry name" value="N-(deoxy)ribosyltransferase-like"/>
    <property type="match status" value="1"/>
</dbReference>
<dbReference type="STRING" id="994479.GCA_000194155_03236"/>
<dbReference type="RefSeq" id="WP_010696202.1">
    <property type="nucleotide sequence ID" value="NZ_CP061007.1"/>
</dbReference>
<protein>
    <recommendedName>
        <fullName evidence="3">Nucleoside 2-deoxyribosyltransferase-like protein</fullName>
    </recommendedName>
</protein>
<dbReference type="Proteomes" id="UP000233786">
    <property type="component" value="Unassembled WGS sequence"/>
</dbReference>
<comment type="caution">
    <text evidence="1">The sequence shown here is derived from an EMBL/GenBank/DDBJ whole genome shotgun (WGS) entry which is preliminary data.</text>
</comment>
<name>A0A2N3XZV0_SACSN</name>
<organism evidence="1 2">
    <name type="scientific">Saccharopolyspora spinosa</name>
    <dbReference type="NCBI Taxonomy" id="60894"/>
    <lineage>
        <taxon>Bacteria</taxon>
        <taxon>Bacillati</taxon>
        <taxon>Actinomycetota</taxon>
        <taxon>Actinomycetes</taxon>
        <taxon>Pseudonocardiales</taxon>
        <taxon>Pseudonocardiaceae</taxon>
        <taxon>Saccharopolyspora</taxon>
    </lineage>
</organism>
<proteinExistence type="predicted"/>
<evidence type="ECO:0000313" key="1">
    <source>
        <dbReference type="EMBL" id="PKW16179.1"/>
    </source>
</evidence>
<evidence type="ECO:0000313" key="2">
    <source>
        <dbReference type="Proteomes" id="UP000233786"/>
    </source>
</evidence>
<accession>A0A2N3XZV0</accession>
<dbReference type="OrthoDB" id="5875142at2"/>